<gene>
    <name evidence="1" type="ORF">SKC35_10670</name>
</gene>
<dbReference type="EMBL" id="JBBKXY010000003">
    <property type="protein sequence ID" value="MFD3294153.1"/>
    <property type="molecule type" value="Genomic_DNA"/>
</dbReference>
<reference evidence="1 2" key="1">
    <citation type="submission" date="2024-03" db="EMBL/GenBank/DDBJ databases">
        <title>Aquirufa genome sequencing.</title>
        <authorList>
            <person name="Pitt A."/>
            <person name="Hahn M.W."/>
        </authorList>
    </citation>
    <scope>NUCLEOTIDE SEQUENCE [LARGE SCALE GENOMIC DNA]</scope>
    <source>
        <strain evidence="1 2">KTFRIE-69F</strain>
    </source>
</reference>
<dbReference type="InterPro" id="IPR003615">
    <property type="entry name" value="HNH_nuc"/>
</dbReference>
<evidence type="ECO:0000313" key="2">
    <source>
        <dbReference type="Proteomes" id="UP001598112"/>
    </source>
</evidence>
<sequence>MNKNKLTIPRDFIFNQDAIISYYENLQQFEGLKISQSEIAELLKLQFPDSFFYNSLDRKFATLKFYGFLYFEENVLRFNPNFKKYVDSLKNENGVINSFLDILLSSKFKYFENSSFNFFDLMISLMRDENILYLDLIDVISLIQHFDLLNDVEILKEKIKSNRALNFSDKVKELEEFYDSNDLGDLAAPVHEANRYLFSFLQANGFYTVKNSLQFVIYSQKDGTSRKLEDRRLYLSEELLSLVHGYDNESFTDEVEYNSANDETGFYDETVVQEIKLIEQSQETAKSISRRYKTDKKLRNTALLRTKYTCEIGMLKGEKHSTFTSRFDNKEYAEVHHLVPMHAQESDFFVEHDRLISLDQIPNLIVLCPTCHRKIHFGLDQEVKPDLELLFDGRKEELKKHKLNIDIENLLKFYRIQL</sequence>
<evidence type="ECO:0008006" key="3">
    <source>
        <dbReference type="Google" id="ProtNLM"/>
    </source>
</evidence>
<dbReference type="RefSeq" id="WP_377979362.1">
    <property type="nucleotide sequence ID" value="NZ_JBBKXY010000003.1"/>
</dbReference>
<organism evidence="1 2">
    <name type="scientific">Aquirufa originis</name>
    <dbReference type="NCBI Taxonomy" id="3096514"/>
    <lineage>
        <taxon>Bacteria</taxon>
        <taxon>Pseudomonadati</taxon>
        <taxon>Bacteroidota</taxon>
        <taxon>Cytophagia</taxon>
        <taxon>Cytophagales</taxon>
        <taxon>Flectobacillaceae</taxon>
        <taxon>Aquirufa</taxon>
    </lineage>
</organism>
<dbReference type="CDD" id="cd00085">
    <property type="entry name" value="HNHc"/>
    <property type="match status" value="1"/>
</dbReference>
<protein>
    <recommendedName>
        <fullName evidence="3">HNH domain-containing protein</fullName>
    </recommendedName>
</protein>
<evidence type="ECO:0000313" key="1">
    <source>
        <dbReference type="EMBL" id="MFD3294153.1"/>
    </source>
</evidence>
<proteinExistence type="predicted"/>
<accession>A0ABW6D7H9</accession>
<dbReference type="Proteomes" id="UP001598112">
    <property type="component" value="Unassembled WGS sequence"/>
</dbReference>
<name>A0ABW6D7H9_9BACT</name>
<keyword evidence="2" id="KW-1185">Reference proteome</keyword>
<comment type="caution">
    <text evidence="1">The sequence shown here is derived from an EMBL/GenBank/DDBJ whole genome shotgun (WGS) entry which is preliminary data.</text>
</comment>